<feature type="signal peptide" evidence="1">
    <location>
        <begin position="1"/>
        <end position="27"/>
    </location>
</feature>
<organism evidence="2 3">
    <name type="scientific">Steinernema hermaphroditum</name>
    <dbReference type="NCBI Taxonomy" id="289476"/>
    <lineage>
        <taxon>Eukaryota</taxon>
        <taxon>Metazoa</taxon>
        <taxon>Ecdysozoa</taxon>
        <taxon>Nematoda</taxon>
        <taxon>Chromadorea</taxon>
        <taxon>Rhabditida</taxon>
        <taxon>Tylenchina</taxon>
        <taxon>Panagrolaimomorpha</taxon>
        <taxon>Strongyloidoidea</taxon>
        <taxon>Steinernematidae</taxon>
        <taxon>Steinernema</taxon>
    </lineage>
</organism>
<evidence type="ECO:0000313" key="2">
    <source>
        <dbReference type="EMBL" id="KAK0397064.1"/>
    </source>
</evidence>
<name>A0AA39H1H5_9BILA</name>
<proteinExistence type="predicted"/>
<comment type="caution">
    <text evidence="2">The sequence shown here is derived from an EMBL/GenBank/DDBJ whole genome shotgun (WGS) entry which is preliminary data.</text>
</comment>
<reference evidence="2" key="1">
    <citation type="submission" date="2023-06" db="EMBL/GenBank/DDBJ databases">
        <title>Genomic analysis of the entomopathogenic nematode Steinernema hermaphroditum.</title>
        <authorList>
            <person name="Schwarz E.M."/>
            <person name="Heppert J.K."/>
            <person name="Baniya A."/>
            <person name="Schwartz H.T."/>
            <person name="Tan C.-H."/>
            <person name="Antoshechkin I."/>
            <person name="Sternberg P.W."/>
            <person name="Goodrich-Blair H."/>
            <person name="Dillman A.R."/>
        </authorList>
    </citation>
    <scope>NUCLEOTIDE SEQUENCE</scope>
    <source>
        <strain evidence="2">PS9179</strain>
        <tissue evidence="2">Whole animal</tissue>
    </source>
</reference>
<keyword evidence="1" id="KW-0732">Signal</keyword>
<sequence>MLYWSVGSRSFFILALMVVLYCTVATAIPTSNAQPAFIQQLIKQISHSKKSLDFGADAEYRDDTFTGYGYPGRVSYFIPMNVY</sequence>
<dbReference type="Proteomes" id="UP001175271">
    <property type="component" value="Unassembled WGS sequence"/>
</dbReference>
<protein>
    <submittedName>
        <fullName evidence="2">Uncharacterized protein</fullName>
    </submittedName>
</protein>
<dbReference type="AlphaFoldDB" id="A0AA39H1H5"/>
<dbReference type="EMBL" id="JAUCMV010000005">
    <property type="protein sequence ID" value="KAK0397064.1"/>
    <property type="molecule type" value="Genomic_DNA"/>
</dbReference>
<accession>A0AA39H1H5</accession>
<evidence type="ECO:0000256" key="1">
    <source>
        <dbReference type="SAM" id="SignalP"/>
    </source>
</evidence>
<feature type="chain" id="PRO_5041413846" evidence="1">
    <location>
        <begin position="28"/>
        <end position="83"/>
    </location>
</feature>
<gene>
    <name evidence="2" type="ORF">QR680_001962</name>
</gene>
<evidence type="ECO:0000313" key="3">
    <source>
        <dbReference type="Proteomes" id="UP001175271"/>
    </source>
</evidence>
<keyword evidence="3" id="KW-1185">Reference proteome</keyword>